<feature type="compositionally biased region" description="Polar residues" evidence="1">
    <location>
        <begin position="82"/>
        <end position="109"/>
    </location>
</feature>
<sequence length="660" mass="72053">MEQGHDGAAGSSTRARRPSKKAAEAGASLAGRKKKARTRGGDFSSSSSRTVSVEKRCEPYKEKPQRMLVLRRDTADPVGLQSRESLLPSNPVQEPNAHSDTTRSSQSNQTDDDSHASDDVAAPQENTGLVPKVGNCGSPEGALRINAEAQEECADATAAPQDIASVVPKLGGSGSPECAPRITAEAQRECASATAAPHLASDSQDSQLECETVQPCVTQRGTPQDDTVLTGLWSGGTGRNPNVAGGLSQETSGARMDGAHTQTEPCDSTAMEQSRSHLRRSRNSSCDIATRNLLRTGLLPLCAGTSTYFFETVRMIWSTDSNTRSTAIRDLESFDLLHALKAGGTSLCTSVDNFMERHNDLDTAKGVLQRLRFNVRAVLHGMVRHARNTMYDRFLYTFQADPGTGQNSTSEIMKEVFGYPAIAKAIENHKVRTLFESRDQIVMRWRQKLVQVIVHGMLALCVSKPVNPFWCRSRTAHGRFQAQVPTPLQAYSATTASGASPHGLSREAIVCLMRYEIICMEILRAVVHTLQLDTGSRSAQVESDGDEYVRARGAQMGMQRTIEWPWDTAIEWSAFANTTCEVPTSDGKVVMQLEQVRMKLQVVERGTAQKNMELMHTLEDMSGQISDSTISSRARVSLGPDDENELKKRLEAVDDLHALM</sequence>
<proteinExistence type="predicted"/>
<feature type="compositionally biased region" description="Basic and acidic residues" evidence="1">
    <location>
        <begin position="52"/>
        <end position="75"/>
    </location>
</feature>
<evidence type="ECO:0000313" key="2">
    <source>
        <dbReference type="EMBL" id="KAA8491337.1"/>
    </source>
</evidence>
<protein>
    <submittedName>
        <fullName evidence="2">Uncharacterized protein</fullName>
    </submittedName>
</protein>
<feature type="region of interest" description="Disordered" evidence="1">
    <location>
        <begin position="233"/>
        <end position="282"/>
    </location>
</feature>
<evidence type="ECO:0000256" key="1">
    <source>
        <dbReference type="SAM" id="MobiDB-lite"/>
    </source>
</evidence>
<dbReference type="Proteomes" id="UP000324585">
    <property type="component" value="Unassembled WGS sequence"/>
</dbReference>
<feature type="region of interest" description="Disordered" evidence="1">
    <location>
        <begin position="1"/>
        <end position="135"/>
    </location>
</feature>
<reference evidence="3" key="1">
    <citation type="journal article" date="2019" name="Nat. Commun.">
        <title>Expansion of phycobilisome linker gene families in mesophilic red algae.</title>
        <authorList>
            <person name="Lee J."/>
            <person name="Kim D."/>
            <person name="Bhattacharya D."/>
            <person name="Yoon H.S."/>
        </authorList>
    </citation>
    <scope>NUCLEOTIDE SEQUENCE [LARGE SCALE GENOMIC DNA]</scope>
    <source>
        <strain evidence="3">CCMP 1328</strain>
    </source>
</reference>
<comment type="caution">
    <text evidence="2">The sequence shown here is derived from an EMBL/GenBank/DDBJ whole genome shotgun (WGS) entry which is preliminary data.</text>
</comment>
<name>A0A5J4YLL1_PORPP</name>
<keyword evidence="3" id="KW-1185">Reference proteome</keyword>
<dbReference type="EMBL" id="VRMN01000014">
    <property type="protein sequence ID" value="KAA8491337.1"/>
    <property type="molecule type" value="Genomic_DNA"/>
</dbReference>
<organism evidence="2 3">
    <name type="scientific">Porphyridium purpureum</name>
    <name type="common">Red alga</name>
    <name type="synonym">Porphyridium cruentum</name>
    <dbReference type="NCBI Taxonomy" id="35688"/>
    <lineage>
        <taxon>Eukaryota</taxon>
        <taxon>Rhodophyta</taxon>
        <taxon>Bangiophyceae</taxon>
        <taxon>Porphyridiales</taxon>
        <taxon>Porphyridiaceae</taxon>
        <taxon>Porphyridium</taxon>
    </lineage>
</organism>
<dbReference type="AlphaFoldDB" id="A0A5J4YLL1"/>
<gene>
    <name evidence="2" type="ORF">FVE85_7758</name>
</gene>
<evidence type="ECO:0000313" key="3">
    <source>
        <dbReference type="Proteomes" id="UP000324585"/>
    </source>
</evidence>
<feature type="compositionally biased region" description="Polar residues" evidence="1">
    <location>
        <begin position="260"/>
        <end position="273"/>
    </location>
</feature>
<accession>A0A5J4YLL1</accession>